<gene>
    <name evidence="2" type="ORF">QYE76_066335</name>
</gene>
<organism evidence="2 3">
    <name type="scientific">Lolium multiflorum</name>
    <name type="common">Italian ryegrass</name>
    <name type="synonym">Lolium perenne subsp. multiflorum</name>
    <dbReference type="NCBI Taxonomy" id="4521"/>
    <lineage>
        <taxon>Eukaryota</taxon>
        <taxon>Viridiplantae</taxon>
        <taxon>Streptophyta</taxon>
        <taxon>Embryophyta</taxon>
        <taxon>Tracheophyta</taxon>
        <taxon>Spermatophyta</taxon>
        <taxon>Magnoliopsida</taxon>
        <taxon>Liliopsida</taxon>
        <taxon>Poales</taxon>
        <taxon>Poaceae</taxon>
        <taxon>BOP clade</taxon>
        <taxon>Pooideae</taxon>
        <taxon>Poodae</taxon>
        <taxon>Poeae</taxon>
        <taxon>Poeae Chloroplast Group 2 (Poeae type)</taxon>
        <taxon>Loliodinae</taxon>
        <taxon>Loliinae</taxon>
        <taxon>Lolium</taxon>
    </lineage>
</organism>
<feature type="compositionally biased region" description="Basic and acidic residues" evidence="1">
    <location>
        <begin position="92"/>
        <end position="104"/>
    </location>
</feature>
<feature type="region of interest" description="Disordered" evidence="1">
    <location>
        <begin position="29"/>
        <end position="113"/>
    </location>
</feature>
<feature type="compositionally biased region" description="Low complexity" evidence="1">
    <location>
        <begin position="73"/>
        <end position="83"/>
    </location>
</feature>
<comment type="caution">
    <text evidence="2">The sequence shown here is derived from an EMBL/GenBank/DDBJ whole genome shotgun (WGS) entry which is preliminary data.</text>
</comment>
<accession>A0AAD8WAQ1</accession>
<keyword evidence="3" id="KW-1185">Reference proteome</keyword>
<reference evidence="2" key="1">
    <citation type="submission" date="2023-07" db="EMBL/GenBank/DDBJ databases">
        <title>A chromosome-level genome assembly of Lolium multiflorum.</title>
        <authorList>
            <person name="Chen Y."/>
            <person name="Copetti D."/>
            <person name="Kolliker R."/>
            <person name="Studer B."/>
        </authorList>
    </citation>
    <scope>NUCLEOTIDE SEQUENCE</scope>
    <source>
        <strain evidence="2">02402/16</strain>
        <tissue evidence="2">Leaf</tissue>
    </source>
</reference>
<dbReference type="EMBL" id="JAUUTY010000004">
    <property type="protein sequence ID" value="KAK1648530.1"/>
    <property type="molecule type" value="Genomic_DNA"/>
</dbReference>
<evidence type="ECO:0000256" key="1">
    <source>
        <dbReference type="SAM" id="MobiDB-lite"/>
    </source>
</evidence>
<evidence type="ECO:0000313" key="2">
    <source>
        <dbReference type="EMBL" id="KAK1648530.1"/>
    </source>
</evidence>
<evidence type="ECO:0000313" key="3">
    <source>
        <dbReference type="Proteomes" id="UP001231189"/>
    </source>
</evidence>
<sequence length="216" mass="23376">MTKENSVDGGSRNHTILAPHIAIPFLAPSAEADDGSRQAQDLTAAATTIHRRRPWRRSRRRTSRDAALDAEHAAAGGPAATVASTDGSGGGRETEGGRRKEGGRSPRWRPGTLETLGEMCSPLQDERGVMEYRINGIDGNALIQGSQGVYAAFIARRSAFTVGSRARGRGAAHENASEMDIAGTGAAFTVSRSACRHRRLLRLLLPPREKRWRRQE</sequence>
<name>A0AAD8WAQ1_LOLMU</name>
<dbReference type="Proteomes" id="UP001231189">
    <property type="component" value="Unassembled WGS sequence"/>
</dbReference>
<proteinExistence type="predicted"/>
<feature type="compositionally biased region" description="Basic residues" evidence="1">
    <location>
        <begin position="49"/>
        <end position="62"/>
    </location>
</feature>
<feature type="compositionally biased region" description="Basic and acidic residues" evidence="1">
    <location>
        <begin position="63"/>
        <end position="72"/>
    </location>
</feature>
<dbReference type="AlphaFoldDB" id="A0AAD8WAQ1"/>
<protein>
    <submittedName>
        <fullName evidence="2">Uncharacterized protein</fullName>
    </submittedName>
</protein>